<dbReference type="FunFam" id="3.40.640.10:FF:000046">
    <property type="entry name" value="Cystathionine gamma-lyase"/>
    <property type="match status" value="1"/>
</dbReference>
<dbReference type="GO" id="GO:0009086">
    <property type="term" value="P:methionine biosynthetic process"/>
    <property type="evidence" value="ECO:0007669"/>
    <property type="project" value="UniProtKB-ARBA"/>
</dbReference>
<reference evidence="5 6" key="1">
    <citation type="submission" date="2019-03" db="EMBL/GenBank/DDBJ databases">
        <title>Genomic Encyclopedia of Archaeal and Bacterial Type Strains, Phase II (KMG-II): from individual species to whole genera.</title>
        <authorList>
            <person name="Goeker M."/>
        </authorList>
    </citation>
    <scope>NUCLEOTIDE SEQUENCE [LARGE SCALE GENOMIC DNA]</scope>
    <source>
        <strain evidence="5 6">DSM 28323</strain>
    </source>
</reference>
<sequence>MSEKFPLTGISSVAMHTNGHKNAEDAHLTPIFATSTFTFDTAEDGMNRFAGADKTRVYSRWGNPTFTAAEETIAALEAFGLKDTDGKPLQLKALLHASGQAAMTTLFLSNLKSGDAILSHYSLYGGTQELMTKVLAATGIEAIIVDMRDLNKVEEALHQYPNIKMVHIETPANPTIQCIDIEAVTKIAKAKALIVSVDNTFATPYLQQPFKYGVDYVFHSTTKFLNGHGTAIGGILIGRDLEKMKTNVWKWHVLLGGNSNPFDAFLLAQGVKTLELRMERHCANAQQVAEYLEKHPAIAKVNFTGLKSHPDFSVSAKQMRLPGAVMSYELKGGLDAGKKFINQLQMCVRAISLGTVDTLVSHPASMSHFGIPREERIKYGITDGLIRMSVGIENIDDILNDLEQALR</sequence>
<dbReference type="AlphaFoldDB" id="A0A4R6IXN3"/>
<dbReference type="EMBL" id="SNWP01000011">
    <property type="protein sequence ID" value="TDO27171.1"/>
    <property type="molecule type" value="Genomic_DNA"/>
</dbReference>
<protein>
    <submittedName>
        <fullName evidence="5">Methionine-gamma-lyase</fullName>
    </submittedName>
</protein>
<dbReference type="RefSeq" id="WP_133475033.1">
    <property type="nucleotide sequence ID" value="NZ_SNWP01000011.1"/>
</dbReference>
<dbReference type="Gene3D" id="3.40.640.10">
    <property type="entry name" value="Type I PLP-dependent aspartate aminotransferase-like (Major domain)"/>
    <property type="match status" value="1"/>
</dbReference>
<evidence type="ECO:0000256" key="2">
    <source>
        <dbReference type="ARBA" id="ARBA00022898"/>
    </source>
</evidence>
<dbReference type="GO" id="GO:0030170">
    <property type="term" value="F:pyridoxal phosphate binding"/>
    <property type="evidence" value="ECO:0007669"/>
    <property type="project" value="InterPro"/>
</dbReference>
<evidence type="ECO:0000313" key="6">
    <source>
        <dbReference type="Proteomes" id="UP000295741"/>
    </source>
</evidence>
<feature type="modified residue" description="N6-(pyridoxal phosphate)lysine" evidence="3">
    <location>
        <position position="223"/>
    </location>
</feature>
<dbReference type="GO" id="GO:0005737">
    <property type="term" value="C:cytoplasm"/>
    <property type="evidence" value="ECO:0007669"/>
    <property type="project" value="TreeGrafter"/>
</dbReference>
<evidence type="ECO:0000313" key="5">
    <source>
        <dbReference type="EMBL" id="TDO27171.1"/>
    </source>
</evidence>
<comment type="caution">
    <text evidence="5">The sequence shown here is derived from an EMBL/GenBank/DDBJ whole genome shotgun (WGS) entry which is preliminary data.</text>
</comment>
<dbReference type="OrthoDB" id="9803729at2"/>
<comment type="similarity">
    <text evidence="4">Belongs to the trans-sulfuration enzymes family.</text>
</comment>
<dbReference type="PANTHER" id="PTHR11808">
    <property type="entry name" value="TRANS-SULFURATION ENZYME FAMILY MEMBER"/>
    <property type="match status" value="1"/>
</dbReference>
<dbReference type="Proteomes" id="UP000295741">
    <property type="component" value="Unassembled WGS sequence"/>
</dbReference>
<dbReference type="InterPro" id="IPR054542">
    <property type="entry name" value="Cys_met_metab_PP"/>
</dbReference>
<accession>A0A4R6IXN3</accession>
<proteinExistence type="inferred from homology"/>
<dbReference type="GO" id="GO:0016846">
    <property type="term" value="F:carbon-sulfur lyase activity"/>
    <property type="evidence" value="ECO:0007669"/>
    <property type="project" value="TreeGrafter"/>
</dbReference>
<dbReference type="InterPro" id="IPR015422">
    <property type="entry name" value="PyrdxlP-dep_Trfase_small"/>
</dbReference>
<dbReference type="InterPro" id="IPR000277">
    <property type="entry name" value="Cys/Met-Metab_PyrdxlP-dep_enz"/>
</dbReference>
<dbReference type="FunFam" id="3.90.1150.10:FF:000033">
    <property type="entry name" value="Cystathionine gamma-synthase"/>
    <property type="match status" value="1"/>
</dbReference>
<gene>
    <name evidence="5" type="ORF">BC659_2490</name>
</gene>
<evidence type="ECO:0000256" key="1">
    <source>
        <dbReference type="ARBA" id="ARBA00001933"/>
    </source>
</evidence>
<evidence type="ECO:0000256" key="4">
    <source>
        <dbReference type="RuleBase" id="RU362118"/>
    </source>
</evidence>
<dbReference type="CDD" id="cd00614">
    <property type="entry name" value="CGS_like"/>
    <property type="match status" value="1"/>
</dbReference>
<dbReference type="SUPFAM" id="SSF53383">
    <property type="entry name" value="PLP-dependent transferases"/>
    <property type="match status" value="1"/>
</dbReference>
<keyword evidence="6" id="KW-1185">Reference proteome</keyword>
<comment type="cofactor">
    <cofactor evidence="1 4">
        <name>pyridoxal 5'-phosphate</name>
        <dbReference type="ChEBI" id="CHEBI:597326"/>
    </cofactor>
</comment>
<keyword evidence="2 3" id="KW-0663">Pyridoxal phosphate</keyword>
<dbReference type="PANTHER" id="PTHR11808:SF80">
    <property type="entry name" value="CYSTATHIONINE GAMMA-LYASE"/>
    <property type="match status" value="1"/>
</dbReference>
<name>A0A4R6IXN3_9BACT</name>
<dbReference type="GO" id="GO:0019346">
    <property type="term" value="P:transsulfuration"/>
    <property type="evidence" value="ECO:0007669"/>
    <property type="project" value="InterPro"/>
</dbReference>
<keyword evidence="5" id="KW-0456">Lyase</keyword>
<dbReference type="Gene3D" id="3.90.1150.10">
    <property type="entry name" value="Aspartate Aminotransferase, domain 1"/>
    <property type="match status" value="1"/>
</dbReference>
<dbReference type="Pfam" id="PF01053">
    <property type="entry name" value="Cys_Met_Meta_PP"/>
    <property type="match status" value="1"/>
</dbReference>
<dbReference type="InterPro" id="IPR015424">
    <property type="entry name" value="PyrdxlP-dep_Trfase"/>
</dbReference>
<evidence type="ECO:0000256" key="3">
    <source>
        <dbReference type="PIRSR" id="PIRSR001434-2"/>
    </source>
</evidence>
<dbReference type="PIRSF" id="PIRSF001434">
    <property type="entry name" value="CGS"/>
    <property type="match status" value="1"/>
</dbReference>
<dbReference type="PROSITE" id="PS00868">
    <property type="entry name" value="CYS_MET_METAB_PP"/>
    <property type="match status" value="1"/>
</dbReference>
<dbReference type="InterPro" id="IPR015421">
    <property type="entry name" value="PyrdxlP-dep_Trfase_major"/>
</dbReference>
<organism evidence="5 6">
    <name type="scientific">Sediminibacterium goheungense</name>
    <dbReference type="NCBI Taxonomy" id="1086393"/>
    <lineage>
        <taxon>Bacteria</taxon>
        <taxon>Pseudomonadati</taxon>
        <taxon>Bacteroidota</taxon>
        <taxon>Chitinophagia</taxon>
        <taxon>Chitinophagales</taxon>
        <taxon>Chitinophagaceae</taxon>
        <taxon>Sediminibacterium</taxon>
    </lineage>
</organism>